<protein>
    <submittedName>
        <fullName evidence="9">Nucleotidyltransferase domain protein</fullName>
    </submittedName>
</protein>
<dbReference type="InterPro" id="IPR041633">
    <property type="entry name" value="Polbeta"/>
</dbReference>
<evidence type="ECO:0000256" key="6">
    <source>
        <dbReference type="ARBA" id="ARBA00022840"/>
    </source>
</evidence>
<keyword evidence="7" id="KW-0460">Magnesium</keyword>
<dbReference type="Gene3D" id="3.30.460.10">
    <property type="entry name" value="Beta Polymerase, domain 2"/>
    <property type="match status" value="1"/>
</dbReference>
<dbReference type="AlphaFoldDB" id="A0A0D0HQS9"/>
<dbReference type="GO" id="GO:0016779">
    <property type="term" value="F:nucleotidyltransferase activity"/>
    <property type="evidence" value="ECO:0007669"/>
    <property type="project" value="UniProtKB-KW"/>
</dbReference>
<evidence type="ECO:0000256" key="2">
    <source>
        <dbReference type="ARBA" id="ARBA00022679"/>
    </source>
</evidence>
<keyword evidence="4" id="KW-0479">Metal-binding</keyword>
<dbReference type="EMBL" id="JXTG01000021">
    <property type="protein sequence ID" value="KIP20228.1"/>
    <property type="molecule type" value="Genomic_DNA"/>
</dbReference>
<keyword evidence="6" id="KW-0067">ATP-binding</keyword>
<dbReference type="InterPro" id="IPR052038">
    <property type="entry name" value="Type-VII_TA_antitoxin"/>
</dbReference>
<dbReference type="GO" id="GO:0046872">
    <property type="term" value="F:metal ion binding"/>
    <property type="evidence" value="ECO:0007669"/>
    <property type="project" value="UniProtKB-KW"/>
</dbReference>
<evidence type="ECO:0000256" key="4">
    <source>
        <dbReference type="ARBA" id="ARBA00022723"/>
    </source>
</evidence>
<dbReference type="Proteomes" id="UP000032047">
    <property type="component" value="Unassembled WGS sequence"/>
</dbReference>
<sequence>MKIADTEKMEVIHLLSKQHILNEMSKNLDMWSKKYGVKRIGIFGSYSRGEQRESSDIDVLVEFTDDAMTFDNYMDLKLSLEDHFQKKVDLVIIDDIKPSLMSTILGSAKYAERA</sequence>
<reference evidence="9 10" key="1">
    <citation type="submission" date="2015-01" db="EMBL/GenBank/DDBJ databases">
        <title>Genome sequence of Anoxybacillus ayderensis strain AB04.</title>
        <authorList>
            <person name="Belduz A.O."/>
            <person name="Canakci S."/>
            <person name="Chan K.-G."/>
            <person name="Kahar U.M."/>
            <person name="Yaakob A.S."/>
            <person name="Chan C.S."/>
            <person name="Goh K.M."/>
        </authorList>
    </citation>
    <scope>NUCLEOTIDE SEQUENCE [LARGE SCALE GENOMIC DNA]</scope>
    <source>
        <strain evidence="9 10">AB04</strain>
    </source>
</reference>
<feature type="domain" description="Polymerase beta nucleotidyltransferase" evidence="8">
    <location>
        <begin position="33"/>
        <end position="108"/>
    </location>
</feature>
<keyword evidence="2 9" id="KW-0808">Transferase</keyword>
<organism evidence="9 10">
    <name type="scientific">Anoxybacillus ayderensis</name>
    <dbReference type="NCBI Taxonomy" id="265546"/>
    <lineage>
        <taxon>Bacteria</taxon>
        <taxon>Bacillati</taxon>
        <taxon>Bacillota</taxon>
        <taxon>Bacilli</taxon>
        <taxon>Bacillales</taxon>
        <taxon>Anoxybacillaceae</taxon>
        <taxon>Anoxybacillus</taxon>
    </lineage>
</organism>
<evidence type="ECO:0000313" key="9">
    <source>
        <dbReference type="EMBL" id="KIP20228.1"/>
    </source>
</evidence>
<dbReference type="Pfam" id="PF18765">
    <property type="entry name" value="Polbeta"/>
    <property type="match status" value="1"/>
</dbReference>
<evidence type="ECO:0000256" key="1">
    <source>
        <dbReference type="ARBA" id="ARBA00001946"/>
    </source>
</evidence>
<accession>A0A0D0HQS9</accession>
<comment type="caution">
    <text evidence="9">The sequence shown here is derived from an EMBL/GenBank/DDBJ whole genome shotgun (WGS) entry which is preliminary data.</text>
</comment>
<dbReference type="PATRIC" id="fig|265546.4.peg.2642"/>
<dbReference type="CDD" id="cd05403">
    <property type="entry name" value="NT_KNTase_like"/>
    <property type="match status" value="1"/>
</dbReference>
<evidence type="ECO:0000313" key="10">
    <source>
        <dbReference type="Proteomes" id="UP000032047"/>
    </source>
</evidence>
<keyword evidence="10" id="KW-1185">Reference proteome</keyword>
<dbReference type="PANTHER" id="PTHR33571:SF14">
    <property type="entry name" value="PROTEIN ADENYLYLTRANSFERASE MJ0435-RELATED"/>
    <property type="match status" value="1"/>
</dbReference>
<evidence type="ECO:0000256" key="5">
    <source>
        <dbReference type="ARBA" id="ARBA00022741"/>
    </source>
</evidence>
<comment type="cofactor">
    <cofactor evidence="1">
        <name>Mg(2+)</name>
        <dbReference type="ChEBI" id="CHEBI:18420"/>
    </cofactor>
</comment>
<gene>
    <name evidence="9" type="ORF">JV16_02629</name>
</gene>
<dbReference type="InterPro" id="IPR043519">
    <property type="entry name" value="NT_sf"/>
</dbReference>
<dbReference type="PANTHER" id="PTHR33571">
    <property type="entry name" value="SSL8005 PROTEIN"/>
    <property type="match status" value="1"/>
</dbReference>
<dbReference type="SUPFAM" id="SSF81301">
    <property type="entry name" value="Nucleotidyltransferase"/>
    <property type="match status" value="1"/>
</dbReference>
<keyword evidence="5" id="KW-0547">Nucleotide-binding</keyword>
<dbReference type="GO" id="GO:0005524">
    <property type="term" value="F:ATP binding"/>
    <property type="evidence" value="ECO:0007669"/>
    <property type="project" value="UniProtKB-KW"/>
</dbReference>
<evidence type="ECO:0000256" key="7">
    <source>
        <dbReference type="ARBA" id="ARBA00022842"/>
    </source>
</evidence>
<proteinExistence type="predicted"/>
<name>A0A0D0HQS9_9BACL</name>
<keyword evidence="3" id="KW-0548">Nucleotidyltransferase</keyword>
<evidence type="ECO:0000256" key="3">
    <source>
        <dbReference type="ARBA" id="ARBA00022695"/>
    </source>
</evidence>
<evidence type="ECO:0000259" key="8">
    <source>
        <dbReference type="Pfam" id="PF18765"/>
    </source>
</evidence>